<feature type="transmembrane region" description="Helical" evidence="1">
    <location>
        <begin position="170"/>
        <end position="188"/>
    </location>
</feature>
<dbReference type="InterPro" id="IPR026961">
    <property type="entry name" value="PGG_dom"/>
</dbReference>
<organism evidence="3 4">
    <name type="scientific">Ricinus communis</name>
    <name type="common">Castor bean</name>
    <dbReference type="NCBI Taxonomy" id="3988"/>
    <lineage>
        <taxon>Eukaryota</taxon>
        <taxon>Viridiplantae</taxon>
        <taxon>Streptophyta</taxon>
        <taxon>Embryophyta</taxon>
        <taxon>Tracheophyta</taxon>
        <taxon>Spermatophyta</taxon>
        <taxon>Magnoliopsida</taxon>
        <taxon>eudicotyledons</taxon>
        <taxon>Gunneridae</taxon>
        <taxon>Pentapetalae</taxon>
        <taxon>rosids</taxon>
        <taxon>fabids</taxon>
        <taxon>Malpighiales</taxon>
        <taxon>Euphorbiaceae</taxon>
        <taxon>Acalyphoideae</taxon>
        <taxon>Acalypheae</taxon>
        <taxon>Ricinus</taxon>
    </lineage>
</organism>
<keyword evidence="4" id="KW-1185">Reference proteome</keyword>
<feature type="transmembrane region" description="Helical" evidence="1">
    <location>
        <begin position="249"/>
        <end position="275"/>
    </location>
</feature>
<dbReference type="Pfam" id="PF13962">
    <property type="entry name" value="PGG"/>
    <property type="match status" value="1"/>
</dbReference>
<sequence>MSVHVSTIDDNELGVKGVYQAFFTAIRRGVIEVVVEMIKANSTLLTVVDRNLRGILMLAVAHRQEKVFSLVYVLDTYKYMLISGIDKDKNNLLHIAANLAPSRRLDRISGAALQMQRELQWYKEVESIVSPLSKEHLNRFDQRPGDIFSESHLKLVADGEKWMKETATSCSVVGALIITIMFTAAFTVPGGNDQESGFPLFLHKKTFIIFIISDAISLFASSTSVLTFLGVLTSRYAEEDFLKSLPTKLIIALSTLFVSIAAMMVAFCSTLIIMLRGQLNLIMPLVLLASIPVTLFVLQQFPLLVDIFASTYGPGIFDRKLKNWY</sequence>
<gene>
    <name evidence="3" type="ORF">RCOM_1685860</name>
</gene>
<keyword evidence="1" id="KW-1133">Transmembrane helix</keyword>
<evidence type="ECO:0000313" key="3">
    <source>
        <dbReference type="EMBL" id="EEF51138.1"/>
    </source>
</evidence>
<evidence type="ECO:0000259" key="2">
    <source>
        <dbReference type="Pfam" id="PF13962"/>
    </source>
</evidence>
<keyword evidence="1" id="KW-0472">Membrane</keyword>
<feature type="domain" description="PGG" evidence="2">
    <location>
        <begin position="160"/>
        <end position="273"/>
    </location>
</feature>
<proteinExistence type="predicted"/>
<dbReference type="AlphaFoldDB" id="B9RC67"/>
<dbReference type="InParanoid" id="B9RC67"/>
<dbReference type="EMBL" id="EQ973774">
    <property type="protein sequence ID" value="EEF51138.1"/>
    <property type="molecule type" value="Genomic_DNA"/>
</dbReference>
<evidence type="ECO:0000313" key="4">
    <source>
        <dbReference type="Proteomes" id="UP000008311"/>
    </source>
</evidence>
<dbReference type="PANTHER" id="PTHR24177">
    <property type="entry name" value="CASKIN"/>
    <property type="match status" value="1"/>
</dbReference>
<dbReference type="PANTHER" id="PTHR24177:SF329">
    <property type="entry name" value="ANKYRIN REPEAT PROTEIN"/>
    <property type="match status" value="1"/>
</dbReference>
<dbReference type="STRING" id="3988.B9RC67"/>
<keyword evidence="1" id="KW-0812">Transmembrane</keyword>
<feature type="transmembrane region" description="Helical" evidence="1">
    <location>
        <begin position="208"/>
        <end position="229"/>
    </location>
</feature>
<reference evidence="4" key="1">
    <citation type="journal article" date="2010" name="Nat. Biotechnol.">
        <title>Draft genome sequence of the oilseed species Ricinus communis.</title>
        <authorList>
            <person name="Chan A.P."/>
            <person name="Crabtree J."/>
            <person name="Zhao Q."/>
            <person name="Lorenzi H."/>
            <person name="Orvis J."/>
            <person name="Puiu D."/>
            <person name="Melake-Berhan A."/>
            <person name="Jones K.M."/>
            <person name="Redman J."/>
            <person name="Chen G."/>
            <person name="Cahoon E.B."/>
            <person name="Gedil M."/>
            <person name="Stanke M."/>
            <person name="Haas B.J."/>
            <person name="Wortman J.R."/>
            <person name="Fraser-Liggett C.M."/>
            <person name="Ravel J."/>
            <person name="Rabinowicz P.D."/>
        </authorList>
    </citation>
    <scope>NUCLEOTIDE SEQUENCE [LARGE SCALE GENOMIC DNA]</scope>
    <source>
        <strain evidence="4">cv. Hale</strain>
    </source>
</reference>
<name>B9RC67_RICCO</name>
<accession>B9RC67</accession>
<protein>
    <submittedName>
        <fullName evidence="3">Protein binding protein, putative</fullName>
    </submittedName>
</protein>
<dbReference type="eggNOG" id="KOG0504">
    <property type="taxonomic scope" value="Eukaryota"/>
</dbReference>
<dbReference type="Proteomes" id="UP000008311">
    <property type="component" value="Unassembled WGS sequence"/>
</dbReference>
<feature type="transmembrane region" description="Helical" evidence="1">
    <location>
        <begin position="281"/>
        <end position="298"/>
    </location>
</feature>
<dbReference type="GO" id="GO:0016020">
    <property type="term" value="C:membrane"/>
    <property type="evidence" value="ECO:0000318"/>
    <property type="project" value="GO_Central"/>
</dbReference>
<evidence type="ECO:0000256" key="1">
    <source>
        <dbReference type="SAM" id="Phobius"/>
    </source>
</evidence>